<dbReference type="EMBL" id="CP034726">
    <property type="protein sequence ID" value="QBP18344.1"/>
    <property type="molecule type" value="Genomic_DNA"/>
</dbReference>
<name>A0A4P6ZKX0_9LACO</name>
<dbReference type="KEGG" id="lji:ELX58_04160"/>
<dbReference type="AlphaFoldDB" id="A0A4P6ZKX0"/>
<keyword evidence="1" id="KW-1133">Transmembrane helix</keyword>
<evidence type="ECO:0000256" key="1">
    <source>
        <dbReference type="SAM" id="Phobius"/>
    </source>
</evidence>
<keyword evidence="1" id="KW-0812">Transmembrane</keyword>
<proteinExistence type="predicted"/>
<feature type="transmembrane region" description="Helical" evidence="1">
    <location>
        <begin position="6"/>
        <end position="24"/>
    </location>
</feature>
<keyword evidence="3" id="KW-1185">Reference proteome</keyword>
<protein>
    <submittedName>
        <fullName evidence="2">Uncharacterized protein</fullName>
    </submittedName>
</protein>
<evidence type="ECO:0000313" key="3">
    <source>
        <dbReference type="Proteomes" id="UP000294321"/>
    </source>
</evidence>
<keyword evidence="1" id="KW-0472">Membrane</keyword>
<organism evidence="2 3">
    <name type="scientific">Acetilactobacillus jinshanensis</name>
    <dbReference type="NCBI Taxonomy" id="1720083"/>
    <lineage>
        <taxon>Bacteria</taxon>
        <taxon>Bacillati</taxon>
        <taxon>Bacillota</taxon>
        <taxon>Bacilli</taxon>
        <taxon>Lactobacillales</taxon>
        <taxon>Lactobacillaceae</taxon>
        <taxon>Acetilactobacillus</taxon>
    </lineage>
</organism>
<evidence type="ECO:0000313" key="2">
    <source>
        <dbReference type="EMBL" id="QBP18344.1"/>
    </source>
</evidence>
<reference evidence="3" key="1">
    <citation type="submission" date="2018-12" db="EMBL/GenBank/DDBJ databases">
        <title>A new species of lactobacillus.</title>
        <authorList>
            <person name="Jian Y."/>
            <person name="Xin L."/>
            <person name="Hong Z.J."/>
            <person name="Ming L.Z."/>
            <person name="Hong X.Z."/>
        </authorList>
    </citation>
    <scope>NUCLEOTIDE SEQUENCE [LARGE SCALE GENOMIC DNA]</scope>
    <source>
        <strain evidence="3">HSLZ-75</strain>
    </source>
</reference>
<dbReference type="RefSeq" id="WP_133441903.1">
    <property type="nucleotide sequence ID" value="NZ_CP034726.1"/>
</dbReference>
<dbReference type="Proteomes" id="UP000294321">
    <property type="component" value="Chromosome"/>
</dbReference>
<gene>
    <name evidence="2" type="ORF">ELX58_04160</name>
</gene>
<accession>A0A4P6ZKX0</accession>
<sequence>MSPQETIFWTVYAPLIIALVSVYINNSGDMYDLRIHRINRSIAALHGVKNAMIRRIYQRLITDKDHHRLVYQDVRHLEPLLLNMYYHLFNYLNDLNLNMCHVRMNTKQSWYTWHYLKNISRYIQQVRTLTFDVWVPLEFYLRHSTKKEQESSKYTTQVINRFFKHAKPQSMDEIMHSLKYLDRDLVNFRNLLNPLRNQWLITYEFKRPFLGEQLIKRYHMKF</sequence>